<comment type="caution">
    <text evidence="4">The sequence shown here is derived from an EMBL/GenBank/DDBJ whole genome shotgun (WGS) entry which is preliminary data.</text>
</comment>
<dbReference type="GO" id="GO:0016881">
    <property type="term" value="F:acid-amino acid ligase activity"/>
    <property type="evidence" value="ECO:0007669"/>
    <property type="project" value="TreeGrafter"/>
</dbReference>
<dbReference type="InterPro" id="IPR004993">
    <property type="entry name" value="GH3"/>
</dbReference>
<dbReference type="InterPro" id="IPR055377">
    <property type="entry name" value="GH3_M"/>
</dbReference>
<dbReference type="PANTHER" id="PTHR31901:SF9">
    <property type="entry name" value="GH3 DOMAIN-CONTAINING PROTEIN"/>
    <property type="match status" value="1"/>
</dbReference>
<dbReference type="Pfam" id="PF03321">
    <property type="entry name" value="GH3"/>
    <property type="match status" value="1"/>
</dbReference>
<reference evidence="4" key="1">
    <citation type="journal article" date="2015" name="Genome Announc.">
        <title>Draft Genome Sequence of Tolypothrix boutellei Strain VB521301.</title>
        <authorList>
            <person name="Chandrababunaidu M.M."/>
            <person name="Singh D."/>
            <person name="Sen D."/>
            <person name="Bhan S."/>
            <person name="Das S."/>
            <person name="Gupta A."/>
            <person name="Adhikary S.P."/>
            <person name="Tripathy S."/>
        </authorList>
    </citation>
    <scope>NUCLEOTIDE SEQUENCE</scope>
    <source>
        <strain evidence="4">VB521301</strain>
    </source>
</reference>
<feature type="domain" description="GH3 middle" evidence="1">
    <location>
        <begin position="343"/>
        <end position="414"/>
    </location>
</feature>
<name>A0A0C1R6Y0_9CYAN</name>
<organism evidence="4">
    <name type="scientific">Tolypothrix bouteillei VB521301</name>
    <dbReference type="NCBI Taxonomy" id="1479485"/>
    <lineage>
        <taxon>Bacteria</taxon>
        <taxon>Bacillati</taxon>
        <taxon>Cyanobacteriota</taxon>
        <taxon>Cyanophyceae</taxon>
        <taxon>Nostocales</taxon>
        <taxon>Tolypothrichaceae</taxon>
        <taxon>Tolypothrix</taxon>
    </lineage>
</organism>
<dbReference type="EMBL" id="JHEG04000001">
    <property type="protein sequence ID" value="KAF3887492.1"/>
    <property type="molecule type" value="Genomic_DNA"/>
</dbReference>
<dbReference type="Pfam" id="PF23571">
    <property type="entry name" value="GH3_M"/>
    <property type="match status" value="1"/>
</dbReference>
<feature type="domain" description="GH3 C-terminal" evidence="2">
    <location>
        <begin position="430"/>
        <end position="543"/>
    </location>
</feature>
<protein>
    <submittedName>
        <fullName evidence="3 4">GH3 auxin-responsive promoter</fullName>
    </submittedName>
</protein>
<dbReference type="Proteomes" id="UP000029738">
    <property type="component" value="Unassembled WGS sequence"/>
</dbReference>
<evidence type="ECO:0000313" key="3">
    <source>
        <dbReference type="EMBL" id="KAF3887492.1"/>
    </source>
</evidence>
<evidence type="ECO:0000259" key="2">
    <source>
        <dbReference type="Pfam" id="PF23572"/>
    </source>
</evidence>
<keyword evidence="5" id="KW-1185">Reference proteome</keyword>
<evidence type="ECO:0000313" key="5">
    <source>
        <dbReference type="Proteomes" id="UP000029738"/>
    </source>
</evidence>
<dbReference type="Pfam" id="PF23572">
    <property type="entry name" value="GH3_C"/>
    <property type="match status" value="1"/>
</dbReference>
<proteinExistence type="predicted"/>
<dbReference type="STRING" id="1479485.DA73_0223995"/>
<evidence type="ECO:0000313" key="4">
    <source>
        <dbReference type="EMBL" id="KIE11423.1"/>
    </source>
</evidence>
<dbReference type="EMBL" id="JHEG02000048">
    <property type="protein sequence ID" value="KIE11423.1"/>
    <property type="molecule type" value="Genomic_DNA"/>
</dbReference>
<dbReference type="RefSeq" id="WP_038081314.1">
    <property type="nucleotide sequence ID" value="NZ_JHEG04000001.1"/>
</dbReference>
<dbReference type="AlphaFoldDB" id="A0A0C1R6Y0"/>
<reference evidence="3" key="2">
    <citation type="submission" date="2019-11" db="EMBL/GenBank/DDBJ databases">
        <title>Improved Assembly of Tolypothrix boutellei genome.</title>
        <authorList>
            <person name="Sarangi A.N."/>
            <person name="Mukherjee M."/>
            <person name="Ghosh S."/>
            <person name="Singh D."/>
            <person name="Das A."/>
            <person name="Kant S."/>
            <person name="Prusty A."/>
            <person name="Tripathy S."/>
        </authorList>
    </citation>
    <scope>NUCLEOTIDE SEQUENCE</scope>
    <source>
        <strain evidence="3">VB521301</strain>
    </source>
</reference>
<accession>A0A0C1R6Y0</accession>
<sequence>MTNFLLPTLTFVAERAKEKFVKKIRQTDAVQEQFLHKLLQTHKDTDNGRKYGLRDIKTIAQFQRQVPILPYSGYEAYLQRIAKGEQNVLTPDPVVYLNTTSGSTGNQKLIPITKRFQNSLRWANLTCIGFLNEALRSRQKRFGKLLVTNATQITGRTSGGIDYGTAGTGVLRMGKFLYEQLFAHPYETLKAEDSIARHYLCFLFALNDPSMRGIIANFPMLILRTCNYLERYAEELIRDIDKGTIADWLKLEPELRFQLERRWSANPNRAAQLREVLRSSGRLTPNLAWPNLSYVATARGGTSDFYFERFPSYLGDTPVFGAVFASAEGTFSIYHDVNNDGSILAIETGFFEFIPEDQWEEEHPKTLLATEVQPGKLYRILMTNYSGFYRYDIGDVVEVLGFYEQAPLIVFRYRRGGILSSTTEKTTEFHVTQVMQLLQQEFGLHLEDFCITLSENEFPAHYLVNIELAPGENLSDPQAFLTSFDRKLKEINVYYGSKRKDQVPPPRLRVLEAGSFGIVRKRQLQKGIPDSQLKFPHISEDRNFLAGLKVEQEVRLPEE</sequence>
<dbReference type="PANTHER" id="PTHR31901">
    <property type="entry name" value="GH3 DOMAIN-CONTAINING PROTEIN"/>
    <property type="match status" value="1"/>
</dbReference>
<dbReference type="OrthoDB" id="614636at2"/>
<evidence type="ECO:0000259" key="1">
    <source>
        <dbReference type="Pfam" id="PF23571"/>
    </source>
</evidence>
<gene>
    <name evidence="4" type="ORF">DA73_0223995</name>
    <name evidence="3" type="ORF">DA73_0400019875</name>
</gene>
<dbReference type="GO" id="GO:0005737">
    <property type="term" value="C:cytoplasm"/>
    <property type="evidence" value="ECO:0007669"/>
    <property type="project" value="TreeGrafter"/>
</dbReference>
<dbReference type="InterPro" id="IPR055378">
    <property type="entry name" value="GH3_C"/>
</dbReference>